<dbReference type="PANTHER" id="PTHR41237">
    <property type="entry name" value="37S RIBOSOMAL PROTEIN MRP21, MITOCHONDRIAL"/>
    <property type="match status" value="1"/>
</dbReference>
<comment type="caution">
    <text evidence="5">The sequence shown here is derived from an EMBL/GenBank/DDBJ whole genome shotgun (WGS) entry which is preliminary data.</text>
</comment>
<dbReference type="Proteomes" id="UP001197093">
    <property type="component" value="Unassembled WGS sequence"/>
</dbReference>
<evidence type="ECO:0000256" key="3">
    <source>
        <dbReference type="ARBA" id="ARBA00023274"/>
    </source>
</evidence>
<evidence type="ECO:0000313" key="6">
    <source>
        <dbReference type="Proteomes" id="UP001197093"/>
    </source>
</evidence>
<gene>
    <name evidence="5" type="ORF">NEMBOFW57_007071</name>
</gene>
<dbReference type="Pfam" id="PF01165">
    <property type="entry name" value="Ribosomal_S21"/>
    <property type="match status" value="1"/>
</dbReference>
<sequence>MEFRQVAHSLCRTAAAATRPSLASARQAPSAILLQQCRFTTNNKKELEAAAAAPAQQQQQTPPFAQSPLYRMAQVQASTREGASGTAPPRPPFVPKPNVLDPSKTTKTRSWAAAQSHPSRGTTLTGRAPTGTSPSQDLFSQITSDMEQATSGLASWNADEFLSRNYGPAEPEMRLRPSTGRTVQLKNNVDLARGFALLGKLVTRNRMKIDFSRQRFHERPALKRKREKRERWQRRFKQGFRGCLERVYELKAQGW</sequence>
<feature type="region of interest" description="Disordered" evidence="4">
    <location>
        <begin position="75"/>
        <end position="136"/>
    </location>
</feature>
<dbReference type="GO" id="GO:0070124">
    <property type="term" value="P:mitochondrial translational initiation"/>
    <property type="evidence" value="ECO:0007669"/>
    <property type="project" value="TreeGrafter"/>
</dbReference>
<keyword evidence="2" id="KW-0689">Ribosomal protein</keyword>
<dbReference type="PANTHER" id="PTHR41237:SF1">
    <property type="entry name" value="SMALL RIBOSOMAL SUBUNIT PROTEIN BS21M"/>
    <property type="match status" value="1"/>
</dbReference>
<name>A0AAD4EUJ2_9PEZI</name>
<proteinExistence type="inferred from homology"/>
<keyword evidence="3" id="KW-0687">Ribonucleoprotein</keyword>
<evidence type="ECO:0000256" key="1">
    <source>
        <dbReference type="ARBA" id="ARBA00006640"/>
    </source>
</evidence>
<accession>A0AAD4EUJ2</accession>
<dbReference type="GO" id="GO:0003735">
    <property type="term" value="F:structural constituent of ribosome"/>
    <property type="evidence" value="ECO:0007669"/>
    <property type="project" value="InterPro"/>
</dbReference>
<dbReference type="EMBL" id="JAHCVI010000003">
    <property type="protein sequence ID" value="KAG7287559.1"/>
    <property type="molecule type" value="Genomic_DNA"/>
</dbReference>
<evidence type="ECO:0000256" key="4">
    <source>
        <dbReference type="SAM" id="MobiDB-lite"/>
    </source>
</evidence>
<protein>
    <recommendedName>
        <fullName evidence="7">Ribosomal protein S21</fullName>
    </recommendedName>
</protein>
<feature type="compositionally biased region" description="Polar residues" evidence="4">
    <location>
        <begin position="116"/>
        <end position="136"/>
    </location>
</feature>
<reference evidence="5" key="1">
    <citation type="submission" date="2023-02" db="EMBL/GenBank/DDBJ databases">
        <authorList>
            <person name="Palmer J.M."/>
        </authorList>
    </citation>
    <scope>NUCLEOTIDE SEQUENCE</scope>
    <source>
        <strain evidence="5">FW57</strain>
    </source>
</reference>
<evidence type="ECO:0008006" key="7">
    <source>
        <dbReference type="Google" id="ProtNLM"/>
    </source>
</evidence>
<evidence type="ECO:0000313" key="5">
    <source>
        <dbReference type="EMBL" id="KAG7287559.1"/>
    </source>
</evidence>
<comment type="similarity">
    <text evidence="1">Belongs to the bacterial ribosomal protein bS21 family.</text>
</comment>
<dbReference type="InterPro" id="IPR001911">
    <property type="entry name" value="Ribosomal_bS21"/>
</dbReference>
<keyword evidence="6" id="KW-1185">Reference proteome</keyword>
<dbReference type="AlphaFoldDB" id="A0AAD4EUJ2"/>
<dbReference type="GO" id="GO:0005763">
    <property type="term" value="C:mitochondrial small ribosomal subunit"/>
    <property type="evidence" value="ECO:0007669"/>
    <property type="project" value="TreeGrafter"/>
</dbReference>
<dbReference type="InterPro" id="IPR052837">
    <property type="entry name" value="Mitoribosomal_bS21"/>
</dbReference>
<organism evidence="5 6">
    <name type="scientific">Staphylotrichum longicolle</name>
    <dbReference type="NCBI Taxonomy" id="669026"/>
    <lineage>
        <taxon>Eukaryota</taxon>
        <taxon>Fungi</taxon>
        <taxon>Dikarya</taxon>
        <taxon>Ascomycota</taxon>
        <taxon>Pezizomycotina</taxon>
        <taxon>Sordariomycetes</taxon>
        <taxon>Sordariomycetidae</taxon>
        <taxon>Sordariales</taxon>
        <taxon>Chaetomiaceae</taxon>
        <taxon>Staphylotrichum</taxon>
    </lineage>
</organism>
<evidence type="ECO:0000256" key="2">
    <source>
        <dbReference type="ARBA" id="ARBA00022980"/>
    </source>
</evidence>